<comment type="caution">
    <text evidence="3">The sequence shown here is derived from an EMBL/GenBank/DDBJ whole genome shotgun (WGS) entry which is preliminary data.</text>
</comment>
<dbReference type="Proteomes" id="UP001597299">
    <property type="component" value="Unassembled WGS sequence"/>
</dbReference>
<protein>
    <submittedName>
        <fullName evidence="3">NADPH-dependent F420 reductase</fullName>
    </submittedName>
</protein>
<keyword evidence="1" id="KW-0560">Oxidoreductase</keyword>
<evidence type="ECO:0000313" key="4">
    <source>
        <dbReference type="Proteomes" id="UP001597299"/>
    </source>
</evidence>
<evidence type="ECO:0000259" key="2">
    <source>
        <dbReference type="Pfam" id="PF03807"/>
    </source>
</evidence>
<dbReference type="Gene3D" id="3.40.50.720">
    <property type="entry name" value="NAD(P)-binding Rossmann-like Domain"/>
    <property type="match status" value="1"/>
</dbReference>
<sequence length="208" mass="21509">MTVAVIGTGKMGSGIAKLLAGKGEKIVIGSRDPAKAAQLAAEIGHGAEGGGIAAAAKLADIVVLAVTYPQIGDAIREAGGLAGKIIVDISNPITEDFKALTVGHTTSAAEEIQKLAPEAKVVKAFNTIFAQLLPAESREGRKVQVFVAGDDEVAKKKVSDLVAKGEFEPIDSGPLSNSRYLEPVGEINIWFGFFLGWGTSAAPAWIKS</sequence>
<organism evidence="3 4">
    <name type="scientific">Ancylobacter oerskovii</name>
    <dbReference type="NCBI Taxonomy" id="459519"/>
    <lineage>
        <taxon>Bacteria</taxon>
        <taxon>Pseudomonadati</taxon>
        <taxon>Pseudomonadota</taxon>
        <taxon>Alphaproteobacteria</taxon>
        <taxon>Hyphomicrobiales</taxon>
        <taxon>Xanthobacteraceae</taxon>
        <taxon>Ancylobacter</taxon>
    </lineage>
</organism>
<keyword evidence="4" id="KW-1185">Reference proteome</keyword>
<dbReference type="InterPro" id="IPR028939">
    <property type="entry name" value="P5C_Rdtase_cat_N"/>
</dbReference>
<dbReference type="InterPro" id="IPR036291">
    <property type="entry name" value="NAD(P)-bd_dom_sf"/>
</dbReference>
<dbReference type="PANTHER" id="PTHR14239:SF10">
    <property type="entry name" value="REDUCTASE"/>
    <property type="match status" value="1"/>
</dbReference>
<dbReference type="RefSeq" id="WP_213350249.1">
    <property type="nucleotide sequence ID" value="NZ_JAHBGB010000002.1"/>
</dbReference>
<dbReference type="PANTHER" id="PTHR14239">
    <property type="entry name" value="DUDULIN-RELATED"/>
    <property type="match status" value="1"/>
</dbReference>
<dbReference type="SUPFAM" id="SSF51735">
    <property type="entry name" value="NAD(P)-binding Rossmann-fold domains"/>
    <property type="match status" value="1"/>
</dbReference>
<proteinExistence type="predicted"/>
<name>A0ABW4YYJ0_9HYPH</name>
<gene>
    <name evidence="3" type="ORF">ACFSNC_12530</name>
</gene>
<evidence type="ECO:0000313" key="3">
    <source>
        <dbReference type="EMBL" id="MFD2141235.1"/>
    </source>
</evidence>
<dbReference type="EMBL" id="JBHUHD010000001">
    <property type="protein sequence ID" value="MFD2141235.1"/>
    <property type="molecule type" value="Genomic_DNA"/>
</dbReference>
<dbReference type="Pfam" id="PF03807">
    <property type="entry name" value="F420_oxidored"/>
    <property type="match status" value="1"/>
</dbReference>
<dbReference type="InterPro" id="IPR051267">
    <property type="entry name" value="STEAP_metalloreductase"/>
</dbReference>
<reference evidence="4" key="1">
    <citation type="journal article" date="2019" name="Int. J. Syst. Evol. Microbiol.">
        <title>The Global Catalogue of Microorganisms (GCM) 10K type strain sequencing project: providing services to taxonomists for standard genome sequencing and annotation.</title>
        <authorList>
            <consortium name="The Broad Institute Genomics Platform"/>
            <consortium name="The Broad Institute Genome Sequencing Center for Infectious Disease"/>
            <person name="Wu L."/>
            <person name="Ma J."/>
        </authorList>
    </citation>
    <scope>NUCLEOTIDE SEQUENCE [LARGE SCALE GENOMIC DNA]</scope>
    <source>
        <strain evidence="4">CCM 7435</strain>
    </source>
</reference>
<accession>A0ABW4YYJ0</accession>
<feature type="domain" description="Pyrroline-5-carboxylate reductase catalytic N-terminal" evidence="2">
    <location>
        <begin position="2"/>
        <end position="92"/>
    </location>
</feature>
<evidence type="ECO:0000256" key="1">
    <source>
        <dbReference type="ARBA" id="ARBA00023002"/>
    </source>
</evidence>